<protein>
    <recommendedName>
        <fullName evidence="1">Acetyl-CoA hydrolase/transferase C-terminal domain-containing protein</fullName>
    </recommendedName>
</protein>
<proteinExistence type="predicted"/>
<gene>
    <name evidence="2" type="ORF">S01H1_36769</name>
</gene>
<feature type="domain" description="Acetyl-CoA hydrolase/transferase C-terminal" evidence="1">
    <location>
        <begin position="223"/>
        <end position="269"/>
    </location>
</feature>
<dbReference type="PANTHER" id="PTHR21432:SF20">
    <property type="entry name" value="ACETYL-COA HYDROLASE"/>
    <property type="match status" value="1"/>
</dbReference>
<accession>X0W348</accession>
<feature type="non-terminal residue" evidence="2">
    <location>
        <position position="270"/>
    </location>
</feature>
<dbReference type="SUPFAM" id="SSF100950">
    <property type="entry name" value="NagB/RpiA/CoA transferase-like"/>
    <property type="match status" value="2"/>
</dbReference>
<feature type="non-terminal residue" evidence="2">
    <location>
        <position position="1"/>
    </location>
</feature>
<evidence type="ECO:0000313" key="2">
    <source>
        <dbReference type="EMBL" id="GAG07161.1"/>
    </source>
</evidence>
<dbReference type="GO" id="GO:0006083">
    <property type="term" value="P:acetate metabolic process"/>
    <property type="evidence" value="ECO:0007669"/>
    <property type="project" value="InterPro"/>
</dbReference>
<sequence>DGREDSRTMDVFITQVSPPDENGFCSFGHELWERKKYARAAKTVIGEVSEHAIRTYGDNFIHVSEIDYFVDVTMPLPTPEEIEMVINAFPEERRQEARRMSPGFHPFIVKLAVPFLEQRPFEELERVLGIDEPDEASKAIAENLKTVLKDRDTIQIGIGRPSRWMVELGVFDRFSDLSIYSEMGCPGMPKLVERGIVTGKYATLHPGQAVFTGFQGCRWDDIQFAHENPMFALYGSDYVIDISNIAANDNMVAINNGLQVDLVGQITCET</sequence>
<dbReference type="InterPro" id="IPR038460">
    <property type="entry name" value="AcetylCoA_hyd_C_sf"/>
</dbReference>
<evidence type="ECO:0000259" key="1">
    <source>
        <dbReference type="Pfam" id="PF13336"/>
    </source>
</evidence>
<dbReference type="InterPro" id="IPR046433">
    <property type="entry name" value="ActCoA_hydro"/>
</dbReference>
<dbReference type="EMBL" id="BARS01023062">
    <property type="protein sequence ID" value="GAG07161.1"/>
    <property type="molecule type" value="Genomic_DNA"/>
</dbReference>
<reference evidence="2" key="1">
    <citation type="journal article" date="2014" name="Front. Microbiol.">
        <title>High frequency of phylogenetically diverse reductive dehalogenase-homologous genes in deep subseafloor sedimentary metagenomes.</title>
        <authorList>
            <person name="Kawai M."/>
            <person name="Futagami T."/>
            <person name="Toyoda A."/>
            <person name="Takaki Y."/>
            <person name="Nishi S."/>
            <person name="Hori S."/>
            <person name="Arai W."/>
            <person name="Tsubouchi T."/>
            <person name="Morono Y."/>
            <person name="Uchiyama I."/>
            <person name="Ito T."/>
            <person name="Fujiyama A."/>
            <person name="Inagaki F."/>
            <person name="Takami H."/>
        </authorList>
    </citation>
    <scope>NUCLEOTIDE SEQUENCE</scope>
    <source>
        <strain evidence="2">Expedition CK06-06</strain>
    </source>
</reference>
<dbReference type="Pfam" id="PF13336">
    <property type="entry name" value="AcetylCoA_hyd_C"/>
    <property type="match status" value="1"/>
</dbReference>
<organism evidence="2">
    <name type="scientific">marine sediment metagenome</name>
    <dbReference type="NCBI Taxonomy" id="412755"/>
    <lineage>
        <taxon>unclassified sequences</taxon>
        <taxon>metagenomes</taxon>
        <taxon>ecological metagenomes</taxon>
    </lineage>
</organism>
<dbReference type="GO" id="GO:0008775">
    <property type="term" value="F:acetate CoA-transferase activity"/>
    <property type="evidence" value="ECO:0007669"/>
    <property type="project" value="InterPro"/>
</dbReference>
<dbReference type="AlphaFoldDB" id="X0W348"/>
<dbReference type="PANTHER" id="PTHR21432">
    <property type="entry name" value="ACETYL-COA HYDROLASE-RELATED"/>
    <property type="match status" value="1"/>
</dbReference>
<comment type="caution">
    <text evidence="2">The sequence shown here is derived from an EMBL/GenBank/DDBJ whole genome shotgun (WGS) entry which is preliminary data.</text>
</comment>
<name>X0W348_9ZZZZ</name>
<dbReference type="InterPro" id="IPR026888">
    <property type="entry name" value="AcetylCoA_hyd_C"/>
</dbReference>
<dbReference type="Gene3D" id="3.30.750.70">
    <property type="entry name" value="4-hydroxybutyrate coenzyme like domains"/>
    <property type="match status" value="1"/>
</dbReference>
<dbReference type="Gene3D" id="3.40.1080.20">
    <property type="entry name" value="Acetyl-CoA hydrolase/transferase C-terminal domain"/>
    <property type="match status" value="1"/>
</dbReference>
<dbReference type="Gene3D" id="3.40.1080.10">
    <property type="entry name" value="Glutaconate Coenzyme A-transferase"/>
    <property type="match status" value="1"/>
</dbReference>
<dbReference type="InterPro" id="IPR037171">
    <property type="entry name" value="NagB/RpiA_transferase-like"/>
</dbReference>